<feature type="domain" description="Tyrosine specific protein phosphatases" evidence="3">
    <location>
        <begin position="444"/>
        <end position="521"/>
    </location>
</feature>
<dbReference type="Pfam" id="PF00102">
    <property type="entry name" value="Y_phosphatase"/>
    <property type="match status" value="2"/>
</dbReference>
<feature type="domain" description="Tyrosine specific protein phosphatases" evidence="3">
    <location>
        <begin position="123"/>
        <end position="204"/>
    </location>
</feature>
<dbReference type="PANTHER" id="PTHR19134:SF561">
    <property type="entry name" value="PROTEIN TYROSINE PHOSPHATASE 36E, ISOFORM A"/>
    <property type="match status" value="1"/>
</dbReference>
<protein>
    <submittedName>
        <fullName evidence="6">Receptor-type tyrosine-protein phosphatase mu</fullName>
    </submittedName>
</protein>
<dbReference type="SMART" id="SM00404">
    <property type="entry name" value="PTPc_motif"/>
    <property type="match status" value="2"/>
</dbReference>
<evidence type="ECO:0000259" key="2">
    <source>
        <dbReference type="PROSITE" id="PS50055"/>
    </source>
</evidence>
<gene>
    <name evidence="4" type="ORF">TTAC_LOCUS8823</name>
</gene>
<accession>A0A158RF53</accession>
<dbReference type="GO" id="GO:0004725">
    <property type="term" value="F:protein tyrosine phosphatase activity"/>
    <property type="evidence" value="ECO:0007669"/>
    <property type="project" value="InterPro"/>
</dbReference>
<evidence type="ECO:0000313" key="6">
    <source>
        <dbReference type="WBParaSite" id="TTAC_0000883801-mRNA-1"/>
    </source>
</evidence>
<evidence type="ECO:0000313" key="5">
    <source>
        <dbReference type="Proteomes" id="UP000274429"/>
    </source>
</evidence>
<evidence type="ECO:0000313" key="4">
    <source>
        <dbReference type="EMBL" id="VDM33481.1"/>
    </source>
</evidence>
<dbReference type="OrthoDB" id="6144703at2759"/>
<dbReference type="Gene3D" id="3.90.190.10">
    <property type="entry name" value="Protein tyrosine phosphatase superfamily"/>
    <property type="match status" value="2"/>
</dbReference>
<dbReference type="PRINTS" id="PR00700">
    <property type="entry name" value="PRTYPHPHTASE"/>
</dbReference>
<dbReference type="SUPFAM" id="SSF52799">
    <property type="entry name" value="(Phosphotyrosine protein) phosphatases II"/>
    <property type="match status" value="2"/>
</dbReference>
<reference evidence="6" key="1">
    <citation type="submission" date="2016-04" db="UniProtKB">
        <authorList>
            <consortium name="WormBaseParasite"/>
        </authorList>
    </citation>
    <scope>IDENTIFICATION</scope>
</reference>
<dbReference type="PROSITE" id="PS50056">
    <property type="entry name" value="TYR_PHOSPHATASE_2"/>
    <property type="match status" value="2"/>
</dbReference>
<dbReference type="Proteomes" id="UP000274429">
    <property type="component" value="Unassembled WGS sequence"/>
</dbReference>
<dbReference type="InterPro" id="IPR003595">
    <property type="entry name" value="Tyr_Pase_cat"/>
</dbReference>
<dbReference type="PROSITE" id="PS50055">
    <property type="entry name" value="TYR_PHOSPHATASE_PTP"/>
    <property type="match status" value="2"/>
</dbReference>
<organism evidence="6">
    <name type="scientific">Hydatigena taeniaeformis</name>
    <name type="common">Feline tapeworm</name>
    <name type="synonym">Taenia taeniaeformis</name>
    <dbReference type="NCBI Taxonomy" id="6205"/>
    <lineage>
        <taxon>Eukaryota</taxon>
        <taxon>Metazoa</taxon>
        <taxon>Spiralia</taxon>
        <taxon>Lophotrochozoa</taxon>
        <taxon>Platyhelminthes</taxon>
        <taxon>Cestoda</taxon>
        <taxon>Eucestoda</taxon>
        <taxon>Cyclophyllidea</taxon>
        <taxon>Taeniidae</taxon>
        <taxon>Hydatigera</taxon>
    </lineage>
</organism>
<dbReference type="InterPro" id="IPR050348">
    <property type="entry name" value="Protein-Tyr_Phosphatase"/>
</dbReference>
<dbReference type="InterPro" id="IPR029021">
    <property type="entry name" value="Prot-tyrosine_phosphatase-like"/>
</dbReference>
<sequence>MLRTTHRNTRVKDLLRQDFATKIYAIYAKVILSFIDNDNCVLLEPESDNEHSTYINASWIDQQCERYWPAFSCTFGAINVTSRDAISTAQYTIREFRVCKNDAPEVKRIIRQFQLDSWNKNGFPLIGAVIELTAKLYAWRQGREGPIVVHCSDGSGRTGTFICINELLDVIRRDEIGATVPLAQYALKVATSRPQMIDSVEQYAFIYTVLSEWVRSGGETSIPLGSLPNVLQQLRKPPEFGYGIGHCASKYEAELMLINRLVKPLTVGECAGGHRIENRRKSRNVLIQPPERARPYLTTQDSGDANDYINAVFVDGYRAKNQYIVTQWPLVSTLSDFWCLVVDFQVSAIALLNSYAFGDQKYPIFWPTIKTANQSTRFGPIGLELREVYEETEVVPSAFLLSIKKRGTSAFNPFMPNRNYNISRDVILLNTKKWPMSSTDATACDIIVQMAYLAREWNSITDVNSPILVVSNDGVSRVGVFCAVSTCMERILAQSEVDVFRAVEVVKQNRPQLVNDLVEYRQCYNCAFRISILLSGRIKENERERSRDPMEIFDELDRKLAEGEFRRELIDTADQISKREGKPASIEASSLSKKPVFPPYNRFSSLPSSSSSPTLSPDLHSSDCPKRRLPTVRVDHVSRRLPPIRKPREHHMLIYGGQKASRSQLAIPVLRSHRILPGGGSSARRKLPALDSIIENPLARINCAVPIPNRTKKVLPIIVNSCPNDGHHPSSLRAIRCNGRRDDGDNLMAPRHPLIRTETETTYLTSSLGDSHQAN</sequence>
<evidence type="ECO:0000259" key="3">
    <source>
        <dbReference type="PROSITE" id="PS50056"/>
    </source>
</evidence>
<feature type="domain" description="Tyrosine-protein phosphatase" evidence="2">
    <location>
        <begin position="251"/>
        <end position="530"/>
    </location>
</feature>
<dbReference type="PROSITE" id="PS00383">
    <property type="entry name" value="TYR_PHOSPHATASE_1"/>
    <property type="match status" value="1"/>
</dbReference>
<reference evidence="4 5" key="2">
    <citation type="submission" date="2018-11" db="EMBL/GenBank/DDBJ databases">
        <authorList>
            <consortium name="Pathogen Informatics"/>
        </authorList>
    </citation>
    <scope>NUCLEOTIDE SEQUENCE [LARGE SCALE GENOMIC DNA]</scope>
</reference>
<feature type="region of interest" description="Disordered" evidence="1">
    <location>
        <begin position="604"/>
        <end position="635"/>
    </location>
</feature>
<dbReference type="InterPro" id="IPR016130">
    <property type="entry name" value="Tyr_Pase_AS"/>
</dbReference>
<dbReference type="EMBL" id="UYWX01020598">
    <property type="protein sequence ID" value="VDM33481.1"/>
    <property type="molecule type" value="Genomic_DNA"/>
</dbReference>
<dbReference type="InterPro" id="IPR000242">
    <property type="entry name" value="PTP_cat"/>
</dbReference>
<evidence type="ECO:0000256" key="1">
    <source>
        <dbReference type="SAM" id="MobiDB-lite"/>
    </source>
</evidence>
<dbReference type="PANTHER" id="PTHR19134">
    <property type="entry name" value="RECEPTOR-TYPE TYROSINE-PROTEIN PHOSPHATASE"/>
    <property type="match status" value="1"/>
</dbReference>
<feature type="domain" description="Tyrosine-protein phosphatase" evidence="2">
    <location>
        <begin position="1"/>
        <end position="213"/>
    </location>
</feature>
<dbReference type="AlphaFoldDB" id="A0A158RF53"/>
<proteinExistence type="predicted"/>
<keyword evidence="5" id="KW-1185">Reference proteome</keyword>
<dbReference type="SMART" id="SM00194">
    <property type="entry name" value="PTPc"/>
    <property type="match status" value="2"/>
</dbReference>
<dbReference type="STRING" id="6205.A0A158RF53"/>
<name>A0A158RF53_HYDTA</name>
<feature type="compositionally biased region" description="Low complexity" evidence="1">
    <location>
        <begin position="604"/>
        <end position="619"/>
    </location>
</feature>
<dbReference type="WBParaSite" id="TTAC_0000883801-mRNA-1">
    <property type="protein sequence ID" value="TTAC_0000883801-mRNA-1"/>
    <property type="gene ID" value="TTAC_0000883801"/>
</dbReference>
<dbReference type="CDD" id="cd00047">
    <property type="entry name" value="PTPc"/>
    <property type="match status" value="1"/>
</dbReference>
<dbReference type="InterPro" id="IPR000387">
    <property type="entry name" value="Tyr_Pase_dom"/>
</dbReference>